<gene>
    <name evidence="3" type="ORF">GCM10007977_047110</name>
</gene>
<dbReference type="EMBL" id="BMPI01000023">
    <property type="protein sequence ID" value="GGM40304.1"/>
    <property type="molecule type" value="Genomic_DNA"/>
</dbReference>
<sequence length="194" mass="19970">MSRSRRPRPPVLAAVAFAALGLAACDKLPGASTESSTPAAAPASSAAAPAASSAASGKASAKPSGSVQAAGLPDICTLLTKAEVGSLTGEQVTLMTDEGGNSPNARYCQWQLSQGQLTVTVNVEDRDNFEIQHKDAKKVVGLGDSAYSLSGHLYVWEDGRDVDVYVSSESSDAANLNVARQTAQKVLPRLAAKK</sequence>
<evidence type="ECO:0000256" key="2">
    <source>
        <dbReference type="SAM" id="SignalP"/>
    </source>
</evidence>
<evidence type="ECO:0008006" key="5">
    <source>
        <dbReference type="Google" id="ProtNLM"/>
    </source>
</evidence>
<keyword evidence="4" id="KW-1185">Reference proteome</keyword>
<protein>
    <recommendedName>
        <fullName evidence="5">DUF3558 domain-containing protein</fullName>
    </recommendedName>
</protein>
<organism evidence="3 4">
    <name type="scientific">Dactylosporangium sucinum</name>
    <dbReference type="NCBI Taxonomy" id="1424081"/>
    <lineage>
        <taxon>Bacteria</taxon>
        <taxon>Bacillati</taxon>
        <taxon>Actinomycetota</taxon>
        <taxon>Actinomycetes</taxon>
        <taxon>Micromonosporales</taxon>
        <taxon>Micromonosporaceae</taxon>
        <taxon>Dactylosporangium</taxon>
    </lineage>
</organism>
<feature type="chain" id="PRO_5039456140" description="DUF3558 domain-containing protein" evidence="2">
    <location>
        <begin position="25"/>
        <end position="194"/>
    </location>
</feature>
<feature type="region of interest" description="Disordered" evidence="1">
    <location>
        <begin position="29"/>
        <end position="64"/>
    </location>
</feature>
<evidence type="ECO:0000313" key="4">
    <source>
        <dbReference type="Proteomes" id="UP000642070"/>
    </source>
</evidence>
<keyword evidence="2" id="KW-0732">Signal</keyword>
<reference evidence="3" key="2">
    <citation type="submission" date="2020-09" db="EMBL/GenBank/DDBJ databases">
        <authorList>
            <person name="Sun Q."/>
            <person name="Ohkuma M."/>
        </authorList>
    </citation>
    <scope>NUCLEOTIDE SEQUENCE</scope>
    <source>
        <strain evidence="3">JCM 19831</strain>
    </source>
</reference>
<name>A0A917WXW0_9ACTN</name>
<evidence type="ECO:0000256" key="1">
    <source>
        <dbReference type="SAM" id="MobiDB-lite"/>
    </source>
</evidence>
<dbReference type="Proteomes" id="UP000642070">
    <property type="component" value="Unassembled WGS sequence"/>
</dbReference>
<dbReference type="AlphaFoldDB" id="A0A917WXW0"/>
<reference evidence="3" key="1">
    <citation type="journal article" date="2014" name="Int. J. Syst. Evol. Microbiol.">
        <title>Complete genome sequence of Corynebacterium casei LMG S-19264T (=DSM 44701T), isolated from a smear-ripened cheese.</title>
        <authorList>
            <consortium name="US DOE Joint Genome Institute (JGI-PGF)"/>
            <person name="Walter F."/>
            <person name="Albersmeier A."/>
            <person name="Kalinowski J."/>
            <person name="Ruckert C."/>
        </authorList>
    </citation>
    <scope>NUCLEOTIDE SEQUENCE</scope>
    <source>
        <strain evidence="3">JCM 19831</strain>
    </source>
</reference>
<dbReference type="PROSITE" id="PS51257">
    <property type="entry name" value="PROKAR_LIPOPROTEIN"/>
    <property type="match status" value="1"/>
</dbReference>
<comment type="caution">
    <text evidence="3">The sequence shown here is derived from an EMBL/GenBank/DDBJ whole genome shotgun (WGS) entry which is preliminary data.</text>
</comment>
<accession>A0A917WXW0</accession>
<evidence type="ECO:0000313" key="3">
    <source>
        <dbReference type="EMBL" id="GGM40304.1"/>
    </source>
</evidence>
<feature type="signal peptide" evidence="2">
    <location>
        <begin position="1"/>
        <end position="24"/>
    </location>
</feature>
<dbReference type="RefSeq" id="WP_190252079.1">
    <property type="nucleotide sequence ID" value="NZ_BMPI01000023.1"/>
</dbReference>
<proteinExistence type="predicted"/>